<dbReference type="SUPFAM" id="SSF53300">
    <property type="entry name" value="vWA-like"/>
    <property type="match status" value="1"/>
</dbReference>
<dbReference type="GO" id="GO:0000723">
    <property type="term" value="P:telomere maintenance"/>
    <property type="evidence" value="ECO:0007669"/>
    <property type="project" value="InterPro"/>
</dbReference>
<feature type="region of interest" description="Disordered" evidence="12">
    <location>
        <begin position="1"/>
        <end position="22"/>
    </location>
</feature>
<dbReference type="SUPFAM" id="SSF68906">
    <property type="entry name" value="SAP domain"/>
    <property type="match status" value="1"/>
</dbReference>
<organism evidence="14 15">
    <name type="scientific">Dufourea novaeangliae</name>
    <name type="common">Sweat bee</name>
    <dbReference type="NCBI Taxonomy" id="178035"/>
    <lineage>
        <taxon>Eukaryota</taxon>
        <taxon>Metazoa</taxon>
        <taxon>Ecdysozoa</taxon>
        <taxon>Arthropoda</taxon>
        <taxon>Hexapoda</taxon>
        <taxon>Insecta</taxon>
        <taxon>Pterygota</taxon>
        <taxon>Neoptera</taxon>
        <taxon>Endopterygota</taxon>
        <taxon>Hymenoptera</taxon>
        <taxon>Apocrita</taxon>
        <taxon>Aculeata</taxon>
        <taxon>Apoidea</taxon>
        <taxon>Anthophila</taxon>
        <taxon>Halictidae</taxon>
        <taxon>Rophitinae</taxon>
        <taxon>Dufourea</taxon>
    </lineage>
</organism>
<evidence type="ECO:0000256" key="5">
    <source>
        <dbReference type="ARBA" id="ARBA00022801"/>
    </source>
</evidence>
<dbReference type="Pfam" id="PF02037">
    <property type="entry name" value="SAP"/>
    <property type="match status" value="1"/>
</dbReference>
<keyword evidence="7" id="KW-0067">ATP-binding</keyword>
<evidence type="ECO:0000256" key="6">
    <source>
        <dbReference type="ARBA" id="ARBA00022806"/>
    </source>
</evidence>
<evidence type="ECO:0000256" key="10">
    <source>
        <dbReference type="ARBA" id="ARBA00023204"/>
    </source>
</evidence>
<dbReference type="OrthoDB" id="3249161at2759"/>
<dbReference type="EMBL" id="KQ434823">
    <property type="protein sequence ID" value="KZC07305.1"/>
    <property type="molecule type" value="Genomic_DNA"/>
</dbReference>
<evidence type="ECO:0000259" key="13">
    <source>
        <dbReference type="PROSITE" id="PS50800"/>
    </source>
</evidence>
<dbReference type="SMART" id="SM00559">
    <property type="entry name" value="Ku78"/>
    <property type="match status" value="1"/>
</dbReference>
<evidence type="ECO:0000313" key="14">
    <source>
        <dbReference type="EMBL" id="KZC07305.1"/>
    </source>
</evidence>
<dbReference type="GO" id="GO:0043564">
    <property type="term" value="C:Ku70:Ku80 complex"/>
    <property type="evidence" value="ECO:0007669"/>
    <property type="project" value="InterPro"/>
</dbReference>
<keyword evidence="15" id="KW-1185">Reference proteome</keyword>
<dbReference type="Gene3D" id="4.10.970.10">
    <property type="entry name" value="Ku70, bridge and pillars"/>
    <property type="match status" value="1"/>
</dbReference>
<dbReference type="Gene3D" id="2.40.290.10">
    <property type="match status" value="1"/>
</dbReference>
<dbReference type="Gene3D" id="1.10.720.30">
    <property type="entry name" value="SAP domain"/>
    <property type="match status" value="1"/>
</dbReference>
<name>A0A154P5V0_DUFNO</name>
<keyword evidence="11" id="KW-0539">Nucleus</keyword>
<dbReference type="InterPro" id="IPR006165">
    <property type="entry name" value="Ku70"/>
</dbReference>
<comment type="similarity">
    <text evidence="2">Belongs to the ku70 family.</text>
</comment>
<dbReference type="GO" id="GO:0016787">
    <property type="term" value="F:hydrolase activity"/>
    <property type="evidence" value="ECO:0007669"/>
    <property type="project" value="UniProtKB-KW"/>
</dbReference>
<keyword evidence="9" id="KW-0233">DNA recombination</keyword>
<evidence type="ECO:0000256" key="12">
    <source>
        <dbReference type="SAM" id="MobiDB-lite"/>
    </source>
</evidence>
<proteinExistence type="inferred from homology"/>
<dbReference type="InterPro" id="IPR016194">
    <property type="entry name" value="SPOC-like_C_dom_sf"/>
</dbReference>
<keyword evidence="8" id="KW-0238">DNA-binding</keyword>
<evidence type="ECO:0000256" key="1">
    <source>
        <dbReference type="ARBA" id="ARBA00004123"/>
    </source>
</evidence>
<accession>A0A154P5V0</accession>
<evidence type="ECO:0000256" key="8">
    <source>
        <dbReference type="ARBA" id="ARBA00023125"/>
    </source>
</evidence>
<dbReference type="GO" id="GO:0006303">
    <property type="term" value="P:double-strand break repair via nonhomologous end joining"/>
    <property type="evidence" value="ECO:0007669"/>
    <property type="project" value="InterPro"/>
</dbReference>
<protein>
    <submittedName>
        <fullName evidence="14">X-ray repair cross-complementing protein 5</fullName>
    </submittedName>
</protein>
<keyword evidence="4" id="KW-0227">DNA damage</keyword>
<feature type="domain" description="SAP" evidence="13">
    <location>
        <begin position="513"/>
        <end position="547"/>
    </location>
</feature>
<dbReference type="SUPFAM" id="SSF100939">
    <property type="entry name" value="SPOC domain-like"/>
    <property type="match status" value="1"/>
</dbReference>
<dbReference type="InterPro" id="IPR006164">
    <property type="entry name" value="DNA_bd_Ku70/Ku80"/>
</dbReference>
<dbReference type="InterPro" id="IPR003034">
    <property type="entry name" value="SAP_dom"/>
</dbReference>
<dbReference type="PIRSF" id="PIRSF003033">
    <property type="entry name" value="Ku70"/>
    <property type="match status" value="1"/>
</dbReference>
<dbReference type="InterPro" id="IPR005160">
    <property type="entry name" value="Ku_C"/>
</dbReference>
<dbReference type="InterPro" id="IPR027388">
    <property type="entry name" value="Ku70_bridge/pillars_dom_sf"/>
</dbReference>
<keyword evidence="5" id="KW-0378">Hydrolase</keyword>
<keyword evidence="10" id="KW-0234">DNA repair</keyword>
<dbReference type="PANTHER" id="PTHR12604:SF2">
    <property type="entry name" value="X-RAY REPAIR CROSS-COMPLEMENTING PROTEIN 6"/>
    <property type="match status" value="1"/>
</dbReference>
<dbReference type="GO" id="GO:0006310">
    <property type="term" value="P:DNA recombination"/>
    <property type="evidence" value="ECO:0007669"/>
    <property type="project" value="UniProtKB-KW"/>
</dbReference>
<reference evidence="14 15" key="1">
    <citation type="submission" date="2015-07" db="EMBL/GenBank/DDBJ databases">
        <title>The genome of Dufourea novaeangliae.</title>
        <authorList>
            <person name="Pan H."/>
            <person name="Kapheim K."/>
        </authorList>
    </citation>
    <scope>NUCLEOTIDE SEQUENCE [LARGE SCALE GENOMIC DNA]</scope>
    <source>
        <strain evidence="14">0120121106</strain>
        <tissue evidence="14">Whole body</tissue>
    </source>
</reference>
<evidence type="ECO:0000256" key="4">
    <source>
        <dbReference type="ARBA" id="ARBA00022763"/>
    </source>
</evidence>
<dbReference type="InterPro" id="IPR005161">
    <property type="entry name" value="Ku_N"/>
</dbReference>
<dbReference type="Pfam" id="PF02735">
    <property type="entry name" value="Ku"/>
    <property type="match status" value="1"/>
</dbReference>
<evidence type="ECO:0000256" key="3">
    <source>
        <dbReference type="ARBA" id="ARBA00022741"/>
    </source>
</evidence>
<dbReference type="GO" id="GO:0003690">
    <property type="term" value="F:double-stranded DNA binding"/>
    <property type="evidence" value="ECO:0007669"/>
    <property type="project" value="TreeGrafter"/>
</dbReference>
<evidence type="ECO:0000256" key="9">
    <source>
        <dbReference type="ARBA" id="ARBA00023172"/>
    </source>
</evidence>
<evidence type="ECO:0000256" key="7">
    <source>
        <dbReference type="ARBA" id="ARBA00022840"/>
    </source>
</evidence>
<dbReference type="Pfam" id="PF03730">
    <property type="entry name" value="Ku_C"/>
    <property type="match status" value="1"/>
</dbReference>
<dbReference type="Gene3D" id="1.10.1600.10">
    <property type="match status" value="1"/>
</dbReference>
<dbReference type="STRING" id="178035.A0A154P5V0"/>
<feature type="compositionally biased region" description="Acidic residues" evidence="12">
    <location>
        <begin position="7"/>
        <end position="21"/>
    </location>
</feature>
<sequence length="548" mass="63061">MTSSFDNEYESEESSDSEESSELYGIRDGILFIIDATPRMFDNDPGEGIPYFLQCIKKLSLISMDFLKPVMKIDEEGEWEYYRNIASSATYPLHDVLWHAASIFSAINITMPKKRVILFTCQDNPPMTNNDEKRRIIVKAKSFNDIGLQLNVVGLGKNWNHDLFYKDLEMSSEKIDSEDYKRTSLDDIVQQVKLPSRNMASLPWRLGENVIVDVTVRNFASKRAYLQKQAISKATNVPLTLHTYLTVKDSDNKNEDDECDKPPTPVLETEIQKYQQFGGKEIYFTPAEVKSLCTTREPGIDLICVKPIFYHPMYHFGIPYFVTPSKSTRKDNNLLFAALVDKCDSRNLMIVCAVTLRKRSCTLLYRKHFLRGYCHTLSKIISMCTQFFSENVRNLDKISQQYIYDNDQHKPPTDPNEIELLEKIIKKLRIVYDPMLFSNPKLQVQLQSVEAQALDLEKPESPPDDTVPNIDAMRERNGKPPRKKVKKAAEATDEDASPEVKETIRKLVEEKKVDNVTVAELKVILRTLGLKTSGKKNDLIDRIKEYYN</sequence>
<dbReference type="InterPro" id="IPR036361">
    <property type="entry name" value="SAP_dom_sf"/>
</dbReference>
<dbReference type="Pfam" id="PF03731">
    <property type="entry name" value="Ku_N"/>
    <property type="match status" value="1"/>
</dbReference>
<dbReference type="GO" id="GO:0042162">
    <property type="term" value="F:telomeric DNA binding"/>
    <property type="evidence" value="ECO:0007669"/>
    <property type="project" value="InterPro"/>
</dbReference>
<dbReference type="Gene3D" id="3.40.50.410">
    <property type="entry name" value="von Willebrand factor, type A domain"/>
    <property type="match status" value="1"/>
</dbReference>
<evidence type="ECO:0000313" key="15">
    <source>
        <dbReference type="Proteomes" id="UP000076502"/>
    </source>
</evidence>
<dbReference type="PROSITE" id="PS50800">
    <property type="entry name" value="SAP"/>
    <property type="match status" value="1"/>
</dbReference>
<dbReference type="GO" id="GO:0003678">
    <property type="term" value="F:DNA helicase activity"/>
    <property type="evidence" value="ECO:0007669"/>
    <property type="project" value="InterPro"/>
</dbReference>
<keyword evidence="6" id="KW-0347">Helicase</keyword>
<gene>
    <name evidence="14" type="ORF">WN55_07716</name>
</gene>
<feature type="region of interest" description="Disordered" evidence="12">
    <location>
        <begin position="456"/>
        <end position="498"/>
    </location>
</feature>
<evidence type="ECO:0000256" key="2">
    <source>
        <dbReference type="ARBA" id="ARBA00005240"/>
    </source>
</evidence>
<comment type="subcellular location">
    <subcellularLocation>
        <location evidence="1">Nucleus</location>
    </subcellularLocation>
</comment>
<dbReference type="InterPro" id="IPR036465">
    <property type="entry name" value="vWFA_dom_sf"/>
</dbReference>
<dbReference type="GO" id="GO:0003684">
    <property type="term" value="F:damaged DNA binding"/>
    <property type="evidence" value="ECO:0007669"/>
    <property type="project" value="InterPro"/>
</dbReference>
<dbReference type="PANTHER" id="PTHR12604">
    <property type="entry name" value="KU AUTOANTIGEN DNA HELICASE"/>
    <property type="match status" value="1"/>
</dbReference>
<dbReference type="Proteomes" id="UP000076502">
    <property type="component" value="Unassembled WGS sequence"/>
</dbReference>
<dbReference type="AlphaFoldDB" id="A0A154P5V0"/>
<dbReference type="SMART" id="SM00513">
    <property type="entry name" value="SAP"/>
    <property type="match status" value="1"/>
</dbReference>
<evidence type="ECO:0000256" key="11">
    <source>
        <dbReference type="ARBA" id="ARBA00023242"/>
    </source>
</evidence>
<keyword evidence="3" id="KW-0547">Nucleotide-binding</keyword>
<dbReference type="GO" id="GO:0005524">
    <property type="term" value="F:ATP binding"/>
    <property type="evidence" value="ECO:0007669"/>
    <property type="project" value="UniProtKB-KW"/>
</dbReference>